<accession>A0A0C1C3R0</accession>
<organism evidence="1 2">
    <name type="scientific">Parachlamydia acanthamoebae</name>
    <dbReference type="NCBI Taxonomy" id="83552"/>
    <lineage>
        <taxon>Bacteria</taxon>
        <taxon>Pseudomonadati</taxon>
        <taxon>Chlamydiota</taxon>
        <taxon>Chlamydiia</taxon>
        <taxon>Parachlamydiales</taxon>
        <taxon>Parachlamydiaceae</taxon>
        <taxon>Parachlamydia</taxon>
    </lineage>
</organism>
<evidence type="ECO:0000313" key="2">
    <source>
        <dbReference type="Proteomes" id="UP000031307"/>
    </source>
</evidence>
<sequence>MPIEKPICKRYFFMFSPTSFNIRTISNVDSVEQSEASEPAHFAISSRFSIEIPPFIPSEDPLDQRVKVFIELGYMDTRGVLTPKFYETFENPPALEEKKVQEIRRSLIENRMFRCGPFQMGELLKTLCSNAQHYAQSAMACYVGSGVKKMVLGKEYFALFLRMISDGQLEELDVGILKELSRETRDEDYFILLENPQEGSLKCMVDETIHLLAKIEASDYATIRHAGLENRKIQPNFSLVSWKNQFQNSTKKAQVCDLVFSFKRDRCVPEKELCIVLNPHLSSSQEKIFYPVGAPLESGNGYENASQGIVDFITRIVHGKAEDLNEQMWPMLIALISQERRFYELEEGKAESLIDALSLKLMEHGTETVLDGVRTKLINYLKEHHPNDQKMTFTMACNACLCLRKFFPATKIHALFLSLVDSIAFNNPYSPFALIKEGVLQYQLSFLDVMHIQACFATLSFGVKNPTLRHDNLCIFLTKFEEKPSVKILEDSLSVFIPFDPLVGYRICLDLSKNEQLQEYFNQLLRAYSPLNAYSENVGSQLSPYPRQLIEFLDPLQSEIRKNGFGHNPFVSKLSYKLLVAMQTSQVSQVNVLKLLKYFPFVFDTDEHNDLLIEHLEALLNQVSPWNAWSAKMFGNFKALKTEGRKTIPAWIQALIGTKSTIAAELTRNIWEKAPKLMENENFSMKLIYHLSSISLQTTLHMFSQLMETPVKNQEKRTLFFIKLGLKVLQDKQCEIKDLMKFLESGKAHYTSENLELRRQCVELFMKVMQRLISSKNLAYARELLLNLTEKNILEKDHPDVMALWRDCLGHILSQEQFKELGLAFWNDGKQYKVWQDKESNLKNALLLAEYLAEKETPSSEEFPKILNYVCTSHAKDERIHQLVLVHIQQQGGIGIVRKVPSAYLPHLLPNEKIQILLNALAYEIKIKNIDESLVIVNQILNGNPCDGQDFFQDLTNALIQEIISTHGFRHLEGIQKMIAHETFVNHFEKDFKVNCLLDLVKSFSADLMLEQFSLPLQNLLITLMKDTLDDPSYAESASFCLNLLQKFTKLPPALKRYIENDLIQLLRCSYVKAQPETFFALIQLCLHNNCLEVSQEELELFALEVLKDAPHLQVIQGIHDLCKAYFKVDRIHNEKTIVLFEKLIWAFFSKPAAFYWAQKLTSTLSHLSPSQLELCVRLSGFIESSQENELLENLYQKNVDWLAFAKALIAQGRYHSIFHLIQQHGKKVSIELKDVAKALLLNFPLNVNFASFLSIVEHGKIEEIKDWIVFSEKILQFKSKDANESFYHLFVKKVINNKQFPATLQEKAECLMRMLPFFTYEQWMENVAIFTFFENVQLRVERIAFYNQIFNGVISLLDQMDAEIAHNLIQGYQKLYRKIKKEDRLSFELADSKIIEFLVHHISQNMALLGCKALKERLLDGENQIAEKFFIALIKRCQPEENNLRQEIIKLLNVYQKLTSPHLLNRVIETMASNQNIHVEYELSCLILRFISGQSNEIPQDFYLLLIQQMSVKESEVLKKNLEILEEKNLEHFLTRAEINLLYVKWLSTKLLASDTGGAKLNAARLFYDNFERYQSFPQERQLCLLKISEMIFSMDLNNKNYILFHAFLTLYLTEKPIPKIWGKIPENSTFTSPRLIYQQLFPILGNEAPSTKDPIFIERYLAFMEVMFDFNFSEKCENPDFLKTFKICLSEFTKIYYLIPKEEKKRSHCKQFIRHLTKFIYSKACIINKQVHSDGMDVILGDAVMAGLFVDDENLYHELFLWVYDKWPKCSKISEWQQACIAKKILNRMINDYGVDGLRFFDTHHKTFLKDRNIYFESLTSILNVRHENSYMDLINYYTLKIQTIFLCLNGHEERKDFFIKLSHTIIDSLEERLNGNNFIQIGLYYLSTFSQRHFFDNAMGQFYILLKKIGKVMIRDMKNSPHLYVDNFFDCLFQNYQSTDVFLPRAFKIKLREVDFYLKELIKVLPSSNQKLRQKILSREIESIIPDTVEGQFVVEAELLKEFIELFASCPENMQKRGLYVLKAIQRYFIKHPNKKIEQLGRELILFSYKNLMELLEHSSFEVYETNKVYVLFLSYFIELRKNGSSKEIELIEDFDLCAEMIKSLFNGTYQKLHDRIAFRNFYHSIMKFFDEISKLGSLNCLNVYCDILDYILSGLIRDVKFIKFKEKEDQEFMEFLLSKIFIPQLKKNEVTEELNSKINELRKKWLIIYEKNNKLKMGIRFLSKYEN</sequence>
<dbReference type="InterPro" id="IPR016024">
    <property type="entry name" value="ARM-type_fold"/>
</dbReference>
<reference evidence="1 2" key="1">
    <citation type="journal article" date="2014" name="Mol. Biol. Evol.">
        <title>Massive expansion of Ubiquitination-related gene families within the Chlamydiae.</title>
        <authorList>
            <person name="Domman D."/>
            <person name="Collingro A."/>
            <person name="Lagkouvardos I."/>
            <person name="Gehre L."/>
            <person name="Weinmaier T."/>
            <person name="Rattei T."/>
            <person name="Subtil A."/>
            <person name="Horn M."/>
        </authorList>
    </citation>
    <scope>NUCLEOTIDE SEQUENCE [LARGE SCALE GENOMIC DNA]</scope>
    <source>
        <strain evidence="1 2">OEW1</strain>
    </source>
</reference>
<gene>
    <name evidence="1" type="ORF">DB43_ER00010</name>
</gene>
<evidence type="ECO:0000313" key="1">
    <source>
        <dbReference type="EMBL" id="KIA78141.1"/>
    </source>
</evidence>
<proteinExistence type="predicted"/>
<dbReference type="PATRIC" id="fig|83552.4.peg.666"/>
<name>A0A0C1C3R0_9BACT</name>
<dbReference type="SUPFAM" id="SSF48371">
    <property type="entry name" value="ARM repeat"/>
    <property type="match status" value="1"/>
</dbReference>
<dbReference type="Proteomes" id="UP000031307">
    <property type="component" value="Unassembled WGS sequence"/>
</dbReference>
<comment type="caution">
    <text evidence="1">The sequence shown here is derived from an EMBL/GenBank/DDBJ whole genome shotgun (WGS) entry which is preliminary data.</text>
</comment>
<dbReference type="EMBL" id="JSAM01000036">
    <property type="protein sequence ID" value="KIA78141.1"/>
    <property type="molecule type" value="Genomic_DNA"/>
</dbReference>
<protein>
    <submittedName>
        <fullName evidence="1">Uncharacterized protein</fullName>
    </submittedName>
</protein>